<dbReference type="PANTHER" id="PTHR12358:SF106">
    <property type="entry name" value="LIPID KINASE YEGS"/>
    <property type="match status" value="1"/>
</dbReference>
<dbReference type="SUPFAM" id="SSF111331">
    <property type="entry name" value="NAD kinase/diacylglycerol kinase-like"/>
    <property type="match status" value="1"/>
</dbReference>
<evidence type="ECO:0000256" key="2">
    <source>
        <dbReference type="ARBA" id="ARBA00022741"/>
    </source>
</evidence>
<dbReference type="InterPro" id="IPR050187">
    <property type="entry name" value="Lipid_Phosphate_FormReg"/>
</dbReference>
<proteinExistence type="predicted"/>
<evidence type="ECO:0000256" key="1">
    <source>
        <dbReference type="ARBA" id="ARBA00022679"/>
    </source>
</evidence>
<evidence type="ECO:0000256" key="4">
    <source>
        <dbReference type="ARBA" id="ARBA00022840"/>
    </source>
</evidence>
<dbReference type="PANTHER" id="PTHR12358">
    <property type="entry name" value="SPHINGOSINE KINASE"/>
    <property type="match status" value="1"/>
</dbReference>
<dbReference type="InterPro" id="IPR017438">
    <property type="entry name" value="ATP-NAD_kinase_N"/>
</dbReference>
<keyword evidence="1" id="KW-0808">Transferase</keyword>
<evidence type="ECO:0000313" key="6">
    <source>
        <dbReference type="EMBL" id="SVC00855.1"/>
    </source>
</evidence>
<dbReference type="InterPro" id="IPR001206">
    <property type="entry name" value="Diacylglycerol_kinase_cat_dom"/>
</dbReference>
<dbReference type="AlphaFoldDB" id="A0A382INB5"/>
<reference evidence="6" key="1">
    <citation type="submission" date="2018-05" db="EMBL/GenBank/DDBJ databases">
        <authorList>
            <person name="Lanie J.A."/>
            <person name="Ng W.-L."/>
            <person name="Kazmierczak K.M."/>
            <person name="Andrzejewski T.M."/>
            <person name="Davidsen T.M."/>
            <person name="Wayne K.J."/>
            <person name="Tettelin H."/>
            <person name="Glass J.I."/>
            <person name="Rusch D."/>
            <person name="Podicherti R."/>
            <person name="Tsui H.-C.T."/>
            <person name="Winkler M.E."/>
        </authorList>
    </citation>
    <scope>NUCLEOTIDE SEQUENCE</scope>
</reference>
<name>A0A382INB5_9ZZZZ</name>
<dbReference type="GO" id="GO:0016301">
    <property type="term" value="F:kinase activity"/>
    <property type="evidence" value="ECO:0007669"/>
    <property type="project" value="UniProtKB-KW"/>
</dbReference>
<evidence type="ECO:0000259" key="5">
    <source>
        <dbReference type="PROSITE" id="PS50146"/>
    </source>
</evidence>
<protein>
    <recommendedName>
        <fullName evidence="5">DAGKc domain-containing protein</fullName>
    </recommendedName>
</protein>
<dbReference type="PROSITE" id="PS50146">
    <property type="entry name" value="DAGK"/>
    <property type="match status" value="1"/>
</dbReference>
<keyword evidence="3" id="KW-0418">Kinase</keyword>
<dbReference type="GO" id="GO:0005524">
    <property type="term" value="F:ATP binding"/>
    <property type="evidence" value="ECO:0007669"/>
    <property type="project" value="UniProtKB-KW"/>
</dbReference>
<dbReference type="EMBL" id="UINC01068315">
    <property type="protein sequence ID" value="SVC00855.1"/>
    <property type="molecule type" value="Genomic_DNA"/>
</dbReference>
<dbReference type="Pfam" id="PF19279">
    <property type="entry name" value="YegS_C"/>
    <property type="match status" value="1"/>
</dbReference>
<dbReference type="GO" id="GO:0005886">
    <property type="term" value="C:plasma membrane"/>
    <property type="evidence" value="ECO:0007669"/>
    <property type="project" value="TreeGrafter"/>
</dbReference>
<accession>A0A382INB5</accession>
<feature type="non-terminal residue" evidence="6">
    <location>
        <position position="1"/>
    </location>
</feature>
<dbReference type="InterPro" id="IPR045540">
    <property type="entry name" value="YegS/DAGK_C"/>
</dbReference>
<dbReference type="Gene3D" id="3.40.50.10330">
    <property type="entry name" value="Probable inorganic polyphosphate/atp-NAD kinase, domain 1"/>
    <property type="match status" value="1"/>
</dbReference>
<dbReference type="SMART" id="SM00046">
    <property type="entry name" value="DAGKc"/>
    <property type="match status" value="1"/>
</dbReference>
<dbReference type="Gene3D" id="2.60.200.40">
    <property type="match status" value="1"/>
</dbReference>
<keyword evidence="2" id="KW-0547">Nucleotide-binding</keyword>
<keyword evidence="4" id="KW-0067">ATP-binding</keyword>
<gene>
    <name evidence="6" type="ORF">METZ01_LOCUS253709</name>
</gene>
<organism evidence="6">
    <name type="scientific">marine metagenome</name>
    <dbReference type="NCBI Taxonomy" id="408172"/>
    <lineage>
        <taxon>unclassified sequences</taxon>
        <taxon>metagenomes</taxon>
        <taxon>ecological metagenomes</taxon>
    </lineage>
</organism>
<dbReference type="InterPro" id="IPR016064">
    <property type="entry name" value="NAD/diacylglycerol_kinase_sf"/>
</dbReference>
<feature type="domain" description="DAGKc" evidence="5">
    <location>
        <begin position="1"/>
        <end position="133"/>
    </location>
</feature>
<evidence type="ECO:0000256" key="3">
    <source>
        <dbReference type="ARBA" id="ARBA00022777"/>
    </source>
</evidence>
<sequence>VTSYLVIVNPASGRGRARLRADVLRSGLPRHCHVEVLETGYRGEAVELAASRATSVDRIIAVGGDGTLNEVLSGLMATGRSAQELPELGFLPAGTANAATRAFGFNSDPDTMPGALPEVDSRPVDVGIVSHEGGERPFLLWFGAGYDAVMIEALNATRTGLMGLAGLLANSRQVLSELNRYAGPQIEMEVDGSSFGFVSSVFLANVREVAFGGILTETADPFDGQLDVVAVPPGSKAKLIRQGLSILTSSLARANGVRHTVGTQMKLKSPGRVPFQLDGEPVGILPAAVRLKRGAVRLLLT</sequence>
<dbReference type="Pfam" id="PF00781">
    <property type="entry name" value="DAGK_cat"/>
    <property type="match status" value="1"/>
</dbReference>